<dbReference type="AlphaFoldDB" id="E3BJA7"/>
<reference evidence="16 17" key="1">
    <citation type="journal article" date="2012" name="Int. J. Syst. Evol. Microbiol.">
        <title>Vibrio caribbeanicus sp. nov., isolated from the marine sponge Scleritoderma cyanea.</title>
        <authorList>
            <person name="Hoffmann M."/>
            <person name="Monday S.R."/>
            <person name="Allard M.W."/>
            <person name="Strain E.A."/>
            <person name="Whittaker P."/>
            <person name="Naum M."/>
            <person name="McCarthy P.J."/>
            <person name="Lopez J.V."/>
            <person name="Fischer M."/>
            <person name="Brown E.W."/>
        </authorList>
    </citation>
    <scope>NUCLEOTIDE SEQUENCE [LARGE SCALE GENOMIC DNA]</scope>
    <source>
        <strain evidence="16 17">ATCC BAA-2122</strain>
    </source>
</reference>
<dbReference type="PANTHER" id="PTHR13062:SF9">
    <property type="entry name" value="MICROBIAL COLLAGENASE"/>
    <property type="match status" value="1"/>
</dbReference>
<dbReference type="Gene3D" id="2.60.120.380">
    <property type="match status" value="1"/>
</dbReference>
<gene>
    <name evidence="16" type="ORF">VIBC2010_06899</name>
</gene>
<comment type="caution">
    <text evidence="16">The sequence shown here is derived from an EMBL/GenBank/DDBJ whole genome shotgun (WGS) entry which is preliminary data.</text>
</comment>
<evidence type="ECO:0000256" key="14">
    <source>
        <dbReference type="SAM" id="SignalP"/>
    </source>
</evidence>
<evidence type="ECO:0000259" key="15">
    <source>
        <dbReference type="Pfam" id="PF08453"/>
    </source>
</evidence>
<evidence type="ECO:0000256" key="6">
    <source>
        <dbReference type="ARBA" id="ARBA00022670"/>
    </source>
</evidence>
<keyword evidence="10" id="KW-0862">Zinc</keyword>
<organism evidence="16 17">
    <name type="scientific">Vibrio caribbeanicus ATCC BAA-2122</name>
    <dbReference type="NCBI Taxonomy" id="796620"/>
    <lineage>
        <taxon>Bacteria</taxon>
        <taxon>Pseudomonadati</taxon>
        <taxon>Pseudomonadota</taxon>
        <taxon>Gammaproteobacteria</taxon>
        <taxon>Vibrionales</taxon>
        <taxon>Vibrionaceae</taxon>
        <taxon>Vibrio</taxon>
    </lineage>
</organism>
<dbReference type="Pfam" id="PF01752">
    <property type="entry name" value="Peptidase_M9"/>
    <property type="match status" value="1"/>
</dbReference>
<keyword evidence="7" id="KW-0479">Metal-binding</keyword>
<evidence type="ECO:0000256" key="8">
    <source>
        <dbReference type="ARBA" id="ARBA00022729"/>
    </source>
</evidence>
<dbReference type="InterPro" id="IPR002169">
    <property type="entry name" value="Peptidase_M9A/M9B"/>
</dbReference>
<keyword evidence="9" id="KW-0378">Hydrolase</keyword>
<evidence type="ECO:0000256" key="11">
    <source>
        <dbReference type="ARBA" id="ARBA00023049"/>
    </source>
</evidence>
<feature type="active site" evidence="13">
    <location>
        <position position="434"/>
    </location>
</feature>
<evidence type="ECO:0000313" key="16">
    <source>
        <dbReference type="EMBL" id="EFP96676.1"/>
    </source>
</evidence>
<dbReference type="GO" id="GO:0005576">
    <property type="term" value="C:extracellular region"/>
    <property type="evidence" value="ECO:0007669"/>
    <property type="project" value="UniProtKB-SubCell"/>
</dbReference>
<accession>E3BJA7</accession>
<keyword evidence="5" id="KW-0964">Secreted</keyword>
<dbReference type="Proteomes" id="UP000002943">
    <property type="component" value="Unassembled WGS sequence"/>
</dbReference>
<evidence type="ECO:0000256" key="13">
    <source>
        <dbReference type="PIRSR" id="PIRSR602169-1"/>
    </source>
</evidence>
<keyword evidence="17" id="KW-1185">Reference proteome</keyword>
<protein>
    <recommendedName>
        <fullName evidence="4">microbial collagenase</fullName>
        <ecNumber evidence="4">3.4.24.3</ecNumber>
    </recommendedName>
</protein>
<comment type="catalytic activity">
    <reaction evidence="1">
        <text>Digestion of native collagen in the triple helical region at Xaa-|-Gly bonds. With synthetic peptides, a preference is shown for Gly at P3 and P1', Pro and Ala at P2 and P2', and hydroxyproline, Ala or Arg at P3'.</text>
        <dbReference type="EC" id="3.4.24.3"/>
    </reaction>
</comment>
<dbReference type="EMBL" id="AEIU01000069">
    <property type="protein sequence ID" value="EFP96676.1"/>
    <property type="molecule type" value="Genomic_DNA"/>
</dbReference>
<evidence type="ECO:0000256" key="2">
    <source>
        <dbReference type="ARBA" id="ARBA00001947"/>
    </source>
</evidence>
<dbReference type="eggNOG" id="COG3291">
    <property type="taxonomic scope" value="Bacteria"/>
</dbReference>
<comment type="subcellular location">
    <subcellularLocation>
        <location evidence="3">Secreted</location>
    </subcellularLocation>
</comment>
<dbReference type="EC" id="3.4.24.3" evidence="4"/>
<keyword evidence="8 14" id="KW-0732">Signal</keyword>
<dbReference type="GO" id="GO:0006508">
    <property type="term" value="P:proteolysis"/>
    <property type="evidence" value="ECO:0007669"/>
    <property type="project" value="UniProtKB-KW"/>
</dbReference>
<feature type="domain" description="Peptidase M9 collagenase N-terminal" evidence="15">
    <location>
        <begin position="38"/>
        <end position="211"/>
    </location>
</feature>
<feature type="chain" id="PRO_5003167024" description="microbial collagenase" evidence="14">
    <location>
        <begin position="27"/>
        <end position="797"/>
    </location>
</feature>
<dbReference type="Gene3D" id="1.10.390.20">
    <property type="match status" value="1"/>
</dbReference>
<dbReference type="PANTHER" id="PTHR13062">
    <property type="entry name" value="COLLAGENASE"/>
    <property type="match status" value="1"/>
</dbReference>
<feature type="signal peptide" evidence="14">
    <location>
        <begin position="1"/>
        <end position="26"/>
    </location>
</feature>
<dbReference type="GO" id="GO:0008270">
    <property type="term" value="F:zinc ion binding"/>
    <property type="evidence" value="ECO:0007669"/>
    <property type="project" value="InterPro"/>
</dbReference>
<dbReference type="GO" id="GO:0004222">
    <property type="term" value="F:metalloendopeptidase activity"/>
    <property type="evidence" value="ECO:0007669"/>
    <property type="project" value="UniProtKB-EC"/>
</dbReference>
<dbReference type="PRINTS" id="PR00931">
    <property type="entry name" value="MICOLLPTASE"/>
</dbReference>
<evidence type="ECO:0000256" key="5">
    <source>
        <dbReference type="ARBA" id="ARBA00022525"/>
    </source>
</evidence>
<evidence type="ECO:0000313" key="17">
    <source>
        <dbReference type="Proteomes" id="UP000002943"/>
    </source>
</evidence>
<evidence type="ECO:0000256" key="1">
    <source>
        <dbReference type="ARBA" id="ARBA00000424"/>
    </source>
</evidence>
<dbReference type="InterPro" id="IPR013661">
    <property type="entry name" value="Peptidase_M9_N_dom"/>
</dbReference>
<evidence type="ECO:0000256" key="10">
    <source>
        <dbReference type="ARBA" id="ARBA00022833"/>
    </source>
</evidence>
<keyword evidence="11" id="KW-0482">Metalloprotease</keyword>
<dbReference type="STRING" id="796620.VIBC2010_06899"/>
<keyword evidence="12" id="KW-0865">Zymogen</keyword>
<evidence type="ECO:0000256" key="12">
    <source>
        <dbReference type="ARBA" id="ARBA00023145"/>
    </source>
</evidence>
<evidence type="ECO:0000256" key="3">
    <source>
        <dbReference type="ARBA" id="ARBA00004613"/>
    </source>
</evidence>
<evidence type="ECO:0000256" key="7">
    <source>
        <dbReference type="ARBA" id="ARBA00022723"/>
    </source>
</evidence>
<proteinExistence type="predicted"/>
<dbReference type="Gene3D" id="3.40.30.160">
    <property type="entry name" value="Collagenase ColT, N-terminal domain"/>
    <property type="match status" value="1"/>
</dbReference>
<evidence type="ECO:0000256" key="4">
    <source>
        <dbReference type="ARBA" id="ARBA00012653"/>
    </source>
</evidence>
<sequence length="797" mass="91381">MNLYRSKLVKKIYLAGLLMASNQVMASDDCQFGGLVNQSDWVERVSLASDDCYKSWFNAPKGTALSLYSESSLKNIVLELDKSIVSYRGEESEAKRIHNLSEFIRAAYYVRYNNRSELGSFSKDFSVMVAHIADRFIGSDNARLLGAEQADAMYSVTLLVDNIRQLPITMDSMLTLLESINPENSQSYEFIWGVNNLFVAMFGHIYLDEFYEDLLLHPEYLERLENFVHDNLWLMGTEAEMLLHHAVREIGRLLVSDKEAINQSVVRFLKKVMRDHGLDGEQRKLWVAAAEMLLHYEPEIAESLDIPNQKIVLEQNLFVHRYQCEGPAVIRSQNLTKEQEVEACEKLREAENEFHSLVKSGQVPVEDDYNSELEVVVWKDKSSYSTFSHFLFGNSTNNGGQYLEGDPTKADNTARFLAYRTDSDTLSILNLEHEYVHYLDGRFNLYGDFRQTMAKGNIVWWLEGFAEYAHYKDKNQGAIRVIGKDNYSLSEVLATSYDDDANRVYRWGYLAVRFLFEKHPTEIEQLLGYARKGEYSTWSKEVQRLGSDYDQEFTLWIKSLANDKGQEPESEERPNSDKITEMSLNSSATYSAKKYQEHLFYIDVPDRVTEFKVSIKGDGDADLYASYDRVAHYFDYETADYKVGASNEAIIFEPQDDGFVVPGRYYFSLTGRDSFHKVIVSSVAEIEAVEDSSQNYPTVLENGQTEIITVDGVYYVGLYVDEPGTVNVSVKPVDDKHGNIDLYIGLDAWASKENFDIPAYDILDYKYVNFEASKPGYVYFTFDSVADSRKFELTISH</sequence>
<comment type="cofactor">
    <cofactor evidence="2">
        <name>Zn(2+)</name>
        <dbReference type="ChEBI" id="CHEBI:29105"/>
    </cofactor>
</comment>
<dbReference type="Pfam" id="PF08453">
    <property type="entry name" value="Peptidase_M9_N"/>
    <property type="match status" value="1"/>
</dbReference>
<evidence type="ECO:0000256" key="9">
    <source>
        <dbReference type="ARBA" id="ARBA00022801"/>
    </source>
</evidence>
<keyword evidence="6" id="KW-0645">Protease</keyword>
<name>E3BJA7_9VIBR</name>